<feature type="transmembrane region" description="Helical" evidence="1">
    <location>
        <begin position="39"/>
        <end position="60"/>
    </location>
</feature>
<organism evidence="2 3">
    <name type="scientific">Xylanibacter ruminicola</name>
    <name type="common">Prevotella ruminicola</name>
    <dbReference type="NCBI Taxonomy" id="839"/>
    <lineage>
        <taxon>Bacteria</taxon>
        <taxon>Pseudomonadati</taxon>
        <taxon>Bacteroidota</taxon>
        <taxon>Bacteroidia</taxon>
        <taxon>Bacteroidales</taxon>
        <taxon>Prevotellaceae</taxon>
        <taxon>Xylanibacter</taxon>
    </lineage>
</organism>
<dbReference type="Proteomes" id="UP000184130">
    <property type="component" value="Unassembled WGS sequence"/>
</dbReference>
<feature type="transmembrane region" description="Helical" evidence="1">
    <location>
        <begin position="7"/>
        <end position="27"/>
    </location>
</feature>
<reference evidence="2 3" key="1">
    <citation type="submission" date="2016-11" db="EMBL/GenBank/DDBJ databases">
        <authorList>
            <person name="Jaros S."/>
            <person name="Januszkiewicz K."/>
            <person name="Wedrychowicz H."/>
        </authorList>
    </citation>
    <scope>NUCLEOTIDE SEQUENCE [LARGE SCALE GENOMIC DNA]</scope>
    <source>
        <strain evidence="2 3">KHT3</strain>
    </source>
</reference>
<evidence type="ECO:0000256" key="1">
    <source>
        <dbReference type="SAM" id="Phobius"/>
    </source>
</evidence>
<proteinExistence type="predicted"/>
<name>A0A1M6WR65_XYLRU</name>
<dbReference type="AlphaFoldDB" id="A0A1M6WR65"/>
<evidence type="ECO:0000313" key="3">
    <source>
        <dbReference type="Proteomes" id="UP000184130"/>
    </source>
</evidence>
<keyword evidence="1" id="KW-0812">Transmembrane</keyword>
<evidence type="ECO:0000313" key="2">
    <source>
        <dbReference type="EMBL" id="SHK96227.1"/>
    </source>
</evidence>
<protein>
    <submittedName>
        <fullName evidence="2">Uncharacterized protein</fullName>
    </submittedName>
</protein>
<accession>A0A1M6WR65</accession>
<keyword evidence="1" id="KW-0472">Membrane</keyword>
<sequence length="202" mass="23643">MNWMCYLLIYCGMCYLVFICIYVYNMWKGKDIIDEEPKVKIMFFLVVPPLLPILFPVFFISDRISKRKETIRNREEEQKKNELKAKIGLRPDENYMCFSHMGGAGVIKCADCGYEEKITSFTHGSYSCTIGRQCPNCYAFVVEYNESEKYHCFGDAEEDFVCRKCGTIIRKKEEAISKGNDDPLFCPKCHSARLHYHMIYIT</sequence>
<dbReference type="EMBL" id="FRBD01000017">
    <property type="protein sequence ID" value="SHK96227.1"/>
    <property type="molecule type" value="Genomic_DNA"/>
</dbReference>
<gene>
    <name evidence="2" type="ORF">SAMN05216463_117109</name>
</gene>
<keyword evidence="1" id="KW-1133">Transmembrane helix</keyword>